<keyword evidence="1" id="KW-0472">Membrane</keyword>
<accession>A0ABW8A3F1</accession>
<name>A0ABW8A3F1_9ACTN</name>
<dbReference type="RefSeq" id="WP_397021133.1">
    <property type="nucleotide sequence ID" value="NZ_JBITMB010000003.1"/>
</dbReference>
<evidence type="ECO:0000313" key="2">
    <source>
        <dbReference type="EMBL" id="MFI7441294.1"/>
    </source>
</evidence>
<organism evidence="2 3">
    <name type="scientific">Nonomuraea indica</name>
    <dbReference type="NCBI Taxonomy" id="1581193"/>
    <lineage>
        <taxon>Bacteria</taxon>
        <taxon>Bacillati</taxon>
        <taxon>Actinomycetota</taxon>
        <taxon>Actinomycetes</taxon>
        <taxon>Streptosporangiales</taxon>
        <taxon>Streptosporangiaceae</taxon>
        <taxon>Nonomuraea</taxon>
    </lineage>
</organism>
<dbReference type="EMBL" id="JBITMB010000003">
    <property type="protein sequence ID" value="MFI7441294.1"/>
    <property type="molecule type" value="Genomic_DNA"/>
</dbReference>
<sequence>MSEDEAVLELPDFDPKVTRRAVRRGVLRTASVVLAALLVAGLAAAGLAFVQQRGDRGERMRDILGTAFKIYNPAYEVAVDTCCETTPLSMSFTIRASQIRAARGFTENGGSTHTITQNFFGRVGRLPLGNYANTTLSTNLANVGTDLQRKENIRKVLARLPDGLNALAVIEFATPARTAELTAFTRDFDLCPQKVVYERRPGSVPITWGMTTWDRAPRPEETTSCADDMKNDLEGFRAWSRLLRDHDDANLRHFDLSLARLRKAANDGLAYAVVEDLASVKELRKVIEDPRVRTVRLADVAFDLEDPRG</sequence>
<dbReference type="Proteomes" id="UP001612928">
    <property type="component" value="Unassembled WGS sequence"/>
</dbReference>
<evidence type="ECO:0000313" key="3">
    <source>
        <dbReference type="Proteomes" id="UP001612928"/>
    </source>
</evidence>
<gene>
    <name evidence="2" type="ORF">ACIBP5_15160</name>
</gene>
<keyword evidence="1" id="KW-1133">Transmembrane helix</keyword>
<comment type="caution">
    <text evidence="2">The sequence shown here is derived from an EMBL/GenBank/DDBJ whole genome shotgun (WGS) entry which is preliminary data.</text>
</comment>
<keyword evidence="3" id="KW-1185">Reference proteome</keyword>
<keyword evidence="1" id="KW-0812">Transmembrane</keyword>
<evidence type="ECO:0000256" key="1">
    <source>
        <dbReference type="SAM" id="Phobius"/>
    </source>
</evidence>
<reference evidence="2 3" key="1">
    <citation type="submission" date="2024-10" db="EMBL/GenBank/DDBJ databases">
        <title>The Natural Products Discovery Center: Release of the First 8490 Sequenced Strains for Exploring Actinobacteria Biosynthetic Diversity.</title>
        <authorList>
            <person name="Kalkreuter E."/>
            <person name="Kautsar S.A."/>
            <person name="Yang D."/>
            <person name="Bader C.D."/>
            <person name="Teijaro C.N."/>
            <person name="Fluegel L."/>
            <person name="Davis C.M."/>
            <person name="Simpson J.R."/>
            <person name="Lauterbach L."/>
            <person name="Steele A.D."/>
            <person name="Gui C."/>
            <person name="Meng S."/>
            <person name="Li G."/>
            <person name="Viehrig K."/>
            <person name="Ye F."/>
            <person name="Su P."/>
            <person name="Kiefer A.F."/>
            <person name="Nichols A."/>
            <person name="Cepeda A.J."/>
            <person name="Yan W."/>
            <person name="Fan B."/>
            <person name="Jiang Y."/>
            <person name="Adhikari A."/>
            <person name="Zheng C.-J."/>
            <person name="Schuster L."/>
            <person name="Cowan T.M."/>
            <person name="Smanski M.J."/>
            <person name="Chevrette M.G."/>
            <person name="De Carvalho L.P.S."/>
            <person name="Shen B."/>
        </authorList>
    </citation>
    <scope>NUCLEOTIDE SEQUENCE [LARGE SCALE GENOMIC DNA]</scope>
    <source>
        <strain evidence="2 3">NPDC049503</strain>
    </source>
</reference>
<feature type="transmembrane region" description="Helical" evidence="1">
    <location>
        <begin position="30"/>
        <end position="50"/>
    </location>
</feature>
<protein>
    <submittedName>
        <fullName evidence="2">Uncharacterized protein</fullName>
    </submittedName>
</protein>
<proteinExistence type="predicted"/>